<feature type="domain" description="Cyclin-like" evidence="9">
    <location>
        <begin position="521"/>
        <end position="603"/>
    </location>
</feature>
<dbReference type="InterPro" id="IPR036915">
    <property type="entry name" value="Cyclin-like_sf"/>
</dbReference>
<keyword evidence="3" id="KW-0132">Cell division</keyword>
<evidence type="ECO:0000256" key="3">
    <source>
        <dbReference type="ARBA" id="ARBA00022618"/>
    </source>
</evidence>
<dbReference type="CDD" id="cd20507">
    <property type="entry name" value="CYCLIN_CCNB1-like_rpt1"/>
    <property type="match status" value="1"/>
</dbReference>
<sequence length="639" mass="71039">MVTAKRQVQLHRPNQRPVDWGNRDLLPDSQKVPRDGISENSREAHVAAGFMVLSNNTSRRPFVPSGIGTISKVYSRTQQNTKGKNDNKEDQNVRRRALADISNARGSSSSGPVTGPKPLASKGSNSRIVLPKARKSSLVKPRDNATQRVGDRNSLTSSVTELGTSSNDASKEARIANQPSVSNSTRCLPLLMTAEQRKDAKDNHKGSVKTQSVGIFAVKTRLSRKVVPQVSMGRSHLQRNGAREGPTSLEETNRNDRIAFRKSAGPLVKPAIKGSNTHRVSGSNGAPTAKKSSSIAAISSSGNNEAEASSVRENIPKMVSFEVSLPETSSDAKNSIVVDGNATSNKKSRRRRSYTSLLMTRSKLLEENEGLPSIDDACNELEVAEYVDDIYQYYWFLEGHNISLADYMSTQTVITPQMRGILINWLIEAHGKFRLMQETLYLMATLLDQYLSQVQIQKCELQLVGLTALLLASKYEDFWHPRIKDLVSISGEAYTHGQMLEMEKQVLRKLKFRLNVPTAYVFMLRFLKAAQSESKLQNLAHYLIELCLVEYEALKFKPSMVSASAIFVARCTLKMDPAWTPLLAKHARYGVPQLRECAEMILRFQKMARTARLQVTYDKFMSPDLGSVAAIKPLNELPL</sequence>
<reference evidence="11 12" key="1">
    <citation type="submission" date="2024-04" db="EMBL/GenBank/DDBJ databases">
        <authorList>
            <person name="Fracassetti M."/>
        </authorList>
    </citation>
    <scope>NUCLEOTIDE SEQUENCE [LARGE SCALE GENOMIC DNA]</scope>
</reference>
<protein>
    <recommendedName>
        <fullName evidence="6">B-like cyclin</fullName>
    </recommendedName>
</protein>
<feature type="compositionally biased region" description="Basic and acidic residues" evidence="8">
    <location>
        <begin position="83"/>
        <end position="93"/>
    </location>
</feature>
<feature type="compositionally biased region" description="Polar residues" evidence="8">
    <location>
        <begin position="153"/>
        <end position="168"/>
    </location>
</feature>
<dbReference type="InterPro" id="IPR004367">
    <property type="entry name" value="Cyclin_C-dom"/>
</dbReference>
<evidence type="ECO:0000259" key="10">
    <source>
        <dbReference type="SMART" id="SM01332"/>
    </source>
</evidence>
<evidence type="ECO:0000256" key="7">
    <source>
        <dbReference type="RuleBase" id="RU000383"/>
    </source>
</evidence>
<evidence type="ECO:0000313" key="12">
    <source>
        <dbReference type="Proteomes" id="UP001497516"/>
    </source>
</evidence>
<evidence type="ECO:0000313" key="11">
    <source>
        <dbReference type="EMBL" id="CAL1358494.1"/>
    </source>
</evidence>
<evidence type="ECO:0000256" key="2">
    <source>
        <dbReference type="ARBA" id="ARBA00011177"/>
    </source>
</evidence>
<feature type="domain" description="Cyclin-like" evidence="9">
    <location>
        <begin position="424"/>
        <end position="508"/>
    </location>
</feature>
<feature type="region of interest" description="Disordered" evidence="8">
    <location>
        <begin position="100"/>
        <end position="172"/>
    </location>
</feature>
<dbReference type="Gene3D" id="1.10.472.10">
    <property type="entry name" value="Cyclin-like"/>
    <property type="match status" value="2"/>
</dbReference>
<dbReference type="FunFam" id="1.10.472.10:FF:000091">
    <property type="entry name" value="putative cyclin-B3-1 isoform X3"/>
    <property type="match status" value="1"/>
</dbReference>
<dbReference type="Proteomes" id="UP001497516">
    <property type="component" value="Chromosome 10"/>
</dbReference>
<feature type="compositionally biased region" description="Low complexity" evidence="8">
    <location>
        <begin position="289"/>
        <end position="309"/>
    </location>
</feature>
<dbReference type="SMART" id="SM00385">
    <property type="entry name" value="CYCLIN"/>
    <property type="match status" value="2"/>
</dbReference>
<name>A0AAV2CPI7_9ROSI</name>
<dbReference type="GO" id="GO:0051301">
    <property type="term" value="P:cell division"/>
    <property type="evidence" value="ECO:0007669"/>
    <property type="project" value="UniProtKB-KW"/>
</dbReference>
<dbReference type="SMART" id="SM01332">
    <property type="entry name" value="Cyclin_C"/>
    <property type="match status" value="1"/>
</dbReference>
<keyword evidence="12" id="KW-1185">Reference proteome</keyword>
<feature type="compositionally biased region" description="Basic and acidic residues" evidence="8">
    <location>
        <begin position="140"/>
        <end position="151"/>
    </location>
</feature>
<gene>
    <name evidence="11" type="ORF">LTRI10_LOCUS6047</name>
</gene>
<dbReference type="FunFam" id="1.10.472.10:FF:000057">
    <property type="entry name" value="Cyclin N-terminal domain containing 2"/>
    <property type="match status" value="1"/>
</dbReference>
<dbReference type="PANTHER" id="PTHR10177">
    <property type="entry name" value="CYCLINS"/>
    <property type="match status" value="1"/>
</dbReference>
<keyword evidence="5" id="KW-0131">Cell cycle</keyword>
<comment type="similarity">
    <text evidence="1">Belongs to the cyclin family. Cyclin AB subfamily.</text>
</comment>
<dbReference type="Pfam" id="PF02984">
    <property type="entry name" value="Cyclin_C"/>
    <property type="match status" value="1"/>
</dbReference>
<feature type="compositionally biased region" description="Basic and acidic residues" evidence="8">
    <location>
        <begin position="21"/>
        <end position="36"/>
    </location>
</feature>
<evidence type="ECO:0000259" key="9">
    <source>
        <dbReference type="SMART" id="SM00385"/>
    </source>
</evidence>
<dbReference type="Pfam" id="PF00134">
    <property type="entry name" value="Cyclin_N"/>
    <property type="match status" value="1"/>
</dbReference>
<feature type="region of interest" description="Disordered" evidence="8">
    <location>
        <begin position="74"/>
        <end position="93"/>
    </location>
</feature>
<organism evidence="11 12">
    <name type="scientific">Linum trigynum</name>
    <dbReference type="NCBI Taxonomy" id="586398"/>
    <lineage>
        <taxon>Eukaryota</taxon>
        <taxon>Viridiplantae</taxon>
        <taxon>Streptophyta</taxon>
        <taxon>Embryophyta</taxon>
        <taxon>Tracheophyta</taxon>
        <taxon>Spermatophyta</taxon>
        <taxon>Magnoliopsida</taxon>
        <taxon>eudicotyledons</taxon>
        <taxon>Gunneridae</taxon>
        <taxon>Pentapetalae</taxon>
        <taxon>rosids</taxon>
        <taxon>fabids</taxon>
        <taxon>Malpighiales</taxon>
        <taxon>Linaceae</taxon>
        <taxon>Linum</taxon>
    </lineage>
</organism>
<keyword evidence="4 7" id="KW-0195">Cyclin</keyword>
<feature type="region of interest" description="Disordered" evidence="8">
    <location>
        <begin position="1"/>
        <end position="36"/>
    </location>
</feature>
<feature type="region of interest" description="Disordered" evidence="8">
    <location>
        <begin position="227"/>
        <end position="311"/>
    </location>
</feature>
<evidence type="ECO:0000256" key="6">
    <source>
        <dbReference type="ARBA" id="ARBA00032263"/>
    </source>
</evidence>
<dbReference type="SUPFAM" id="SSF47954">
    <property type="entry name" value="Cyclin-like"/>
    <property type="match status" value="2"/>
</dbReference>
<dbReference type="InterPro" id="IPR039361">
    <property type="entry name" value="Cyclin"/>
</dbReference>
<evidence type="ECO:0000256" key="1">
    <source>
        <dbReference type="ARBA" id="ARBA00006955"/>
    </source>
</evidence>
<evidence type="ECO:0000256" key="4">
    <source>
        <dbReference type="ARBA" id="ARBA00023127"/>
    </source>
</evidence>
<evidence type="ECO:0000256" key="5">
    <source>
        <dbReference type="ARBA" id="ARBA00023306"/>
    </source>
</evidence>
<dbReference type="EMBL" id="OZ034814">
    <property type="protein sequence ID" value="CAL1358494.1"/>
    <property type="molecule type" value="Genomic_DNA"/>
</dbReference>
<feature type="domain" description="Cyclin C-terminal" evidence="10">
    <location>
        <begin position="517"/>
        <end position="634"/>
    </location>
</feature>
<dbReference type="InterPro" id="IPR006671">
    <property type="entry name" value="Cyclin_N"/>
</dbReference>
<proteinExistence type="inferred from homology"/>
<comment type="subunit">
    <text evidence="2">Interacts with the CDC2 protein kinase to form a serine/threonine kinase holoenzyme complex also known as maturation promoting factor (MPF). The cyclin subunit imparts substrate specificity to the complex.</text>
</comment>
<evidence type="ECO:0000256" key="8">
    <source>
        <dbReference type="SAM" id="MobiDB-lite"/>
    </source>
</evidence>
<accession>A0AAV2CPI7</accession>
<dbReference type="AlphaFoldDB" id="A0AAV2CPI7"/>
<dbReference type="InterPro" id="IPR013763">
    <property type="entry name" value="Cyclin-like_dom"/>
</dbReference>
<feature type="compositionally biased region" description="Polar residues" evidence="8">
    <location>
        <begin position="274"/>
        <end position="286"/>
    </location>
</feature>